<reference evidence="1 2" key="2">
    <citation type="submission" date="2019-02" db="EMBL/GenBank/DDBJ databases">
        <title>'Lichenibacterium ramalinii' gen. nov. sp. nov., 'Lichenibacterium minor' gen. nov. sp. nov.</title>
        <authorList>
            <person name="Pankratov T."/>
        </authorList>
    </citation>
    <scope>NUCLEOTIDE SEQUENCE [LARGE SCALE GENOMIC DNA]</scope>
    <source>
        <strain evidence="1 2">RmlP026</strain>
    </source>
</reference>
<dbReference type="OrthoDB" id="8301496at2"/>
<evidence type="ECO:0000313" key="1">
    <source>
        <dbReference type="EMBL" id="RYC33432.1"/>
    </source>
</evidence>
<sequence>MPLYIRDDEVGRLARDVQAASGARTVTDAVRLALERERDRLKASLPPSARLGKALALADAIGPAAP</sequence>
<protein>
    <recommendedName>
        <fullName evidence="3">Transcription factor</fullName>
    </recommendedName>
</protein>
<dbReference type="Proteomes" id="UP000290759">
    <property type="component" value="Unassembled WGS sequence"/>
</dbReference>
<dbReference type="EMBL" id="QYBB01000002">
    <property type="protein sequence ID" value="RYC33432.1"/>
    <property type="molecule type" value="Genomic_DNA"/>
</dbReference>
<name>A0A4Q2UA75_9HYPH</name>
<proteinExistence type="predicted"/>
<keyword evidence="2" id="KW-1185">Reference proteome</keyword>
<dbReference type="AlphaFoldDB" id="A0A4Q2UA75"/>
<dbReference type="RefSeq" id="WP_129223317.1">
    <property type="nucleotide sequence ID" value="NZ_QYBB01000002.1"/>
</dbReference>
<dbReference type="Pfam" id="PF07704">
    <property type="entry name" value="PSK_trans_fac"/>
    <property type="match status" value="1"/>
</dbReference>
<comment type="caution">
    <text evidence="1">The sequence shown here is derived from an EMBL/GenBank/DDBJ whole genome shotgun (WGS) entry which is preliminary data.</text>
</comment>
<evidence type="ECO:0000313" key="2">
    <source>
        <dbReference type="Proteomes" id="UP000290759"/>
    </source>
</evidence>
<organism evidence="1 2">
    <name type="scientific">Lichenibacterium minor</name>
    <dbReference type="NCBI Taxonomy" id="2316528"/>
    <lineage>
        <taxon>Bacteria</taxon>
        <taxon>Pseudomonadati</taxon>
        <taxon>Pseudomonadota</taxon>
        <taxon>Alphaproteobacteria</taxon>
        <taxon>Hyphomicrobiales</taxon>
        <taxon>Lichenihabitantaceae</taxon>
        <taxon>Lichenibacterium</taxon>
    </lineage>
</organism>
<gene>
    <name evidence="1" type="ORF">D3273_02855</name>
</gene>
<evidence type="ECO:0008006" key="3">
    <source>
        <dbReference type="Google" id="ProtNLM"/>
    </source>
</evidence>
<accession>A0A4Q2UA75</accession>
<reference evidence="1 2" key="1">
    <citation type="submission" date="2018-12" db="EMBL/GenBank/DDBJ databases">
        <authorList>
            <person name="Grouzdev D.S."/>
            <person name="Krutkina M.S."/>
        </authorList>
    </citation>
    <scope>NUCLEOTIDE SEQUENCE [LARGE SCALE GENOMIC DNA]</scope>
    <source>
        <strain evidence="1 2">RmlP026</strain>
    </source>
</reference>
<dbReference type="InterPro" id="IPR011660">
    <property type="entry name" value="VapB-like"/>
</dbReference>